<keyword evidence="2" id="KW-1185">Reference proteome</keyword>
<evidence type="ECO:0000313" key="1">
    <source>
        <dbReference type="EMBL" id="KAJ9077859.1"/>
    </source>
</evidence>
<proteinExistence type="predicted"/>
<accession>A0ACC2TSY0</accession>
<dbReference type="EMBL" id="QTSX02002175">
    <property type="protein sequence ID" value="KAJ9077859.1"/>
    <property type="molecule type" value="Genomic_DNA"/>
</dbReference>
<gene>
    <name evidence="1" type="ORF">DSO57_1012682</name>
</gene>
<comment type="caution">
    <text evidence="1">The sequence shown here is derived from an EMBL/GenBank/DDBJ whole genome shotgun (WGS) entry which is preliminary data.</text>
</comment>
<name>A0ACC2TSY0_9FUNG</name>
<evidence type="ECO:0000313" key="2">
    <source>
        <dbReference type="Proteomes" id="UP001165960"/>
    </source>
</evidence>
<protein>
    <submittedName>
        <fullName evidence="1">Uncharacterized protein</fullName>
    </submittedName>
</protein>
<dbReference type="Proteomes" id="UP001165960">
    <property type="component" value="Unassembled WGS sequence"/>
</dbReference>
<sequence length="151" mass="17380">MPKIYCIAIIGKQNNPLYIKNFEPGLYDDLKFHYIAHTSCDLFYERAANGKSQGQYHGLLHVVEDFVVYGYMTNTSVKFIVVLKLNDEIIKDMDMKMIFRNIHGAYVMYVCNPFHNASLRSQDNQTVSISGPEIKSRFFESFINKIGSFSA</sequence>
<reference evidence="1" key="1">
    <citation type="submission" date="2022-04" db="EMBL/GenBank/DDBJ databases">
        <title>Genome of the entomopathogenic fungus Entomophthora muscae.</title>
        <authorList>
            <person name="Elya C."/>
            <person name="Lovett B.R."/>
            <person name="Lee E."/>
            <person name="Macias A.M."/>
            <person name="Hajek A.E."/>
            <person name="De Bivort B.L."/>
            <person name="Kasson M.T."/>
            <person name="De Fine Licht H.H."/>
            <person name="Stajich J.E."/>
        </authorList>
    </citation>
    <scope>NUCLEOTIDE SEQUENCE</scope>
    <source>
        <strain evidence="1">Berkeley</strain>
    </source>
</reference>
<organism evidence="1 2">
    <name type="scientific">Entomophthora muscae</name>
    <dbReference type="NCBI Taxonomy" id="34485"/>
    <lineage>
        <taxon>Eukaryota</taxon>
        <taxon>Fungi</taxon>
        <taxon>Fungi incertae sedis</taxon>
        <taxon>Zoopagomycota</taxon>
        <taxon>Entomophthoromycotina</taxon>
        <taxon>Entomophthoromycetes</taxon>
        <taxon>Entomophthorales</taxon>
        <taxon>Entomophthoraceae</taxon>
        <taxon>Entomophthora</taxon>
    </lineage>
</organism>